<dbReference type="SUPFAM" id="SSF52058">
    <property type="entry name" value="L domain-like"/>
    <property type="match status" value="1"/>
</dbReference>
<dbReference type="RefSeq" id="XP_019647481.1">
    <property type="nucleotide sequence ID" value="XM_019791922.1"/>
</dbReference>
<evidence type="ECO:0000256" key="1">
    <source>
        <dbReference type="ARBA" id="ARBA00022614"/>
    </source>
</evidence>
<name>A0A6P5AZ95_BRABE</name>
<dbReference type="Pfam" id="PF23598">
    <property type="entry name" value="LRR_14"/>
    <property type="match status" value="1"/>
</dbReference>
<evidence type="ECO:0000313" key="4">
    <source>
        <dbReference type="Proteomes" id="UP000515135"/>
    </source>
</evidence>
<dbReference type="PANTHER" id="PTHR45752">
    <property type="entry name" value="LEUCINE-RICH REPEAT-CONTAINING"/>
    <property type="match status" value="1"/>
</dbReference>
<feature type="domain" description="Disease resistance R13L4/SHOC-2-like LRR" evidence="3">
    <location>
        <begin position="121"/>
        <end position="224"/>
    </location>
</feature>
<accession>A0A6P5AZ95</accession>
<gene>
    <name evidence="5" type="primary">LOC109487833</name>
</gene>
<keyword evidence="2" id="KW-0677">Repeat</keyword>
<dbReference type="GeneID" id="109487833"/>
<dbReference type="SMART" id="SM00369">
    <property type="entry name" value="LRR_TYP"/>
    <property type="match status" value="7"/>
</dbReference>
<dbReference type="InterPro" id="IPR032675">
    <property type="entry name" value="LRR_dom_sf"/>
</dbReference>
<dbReference type="InterPro" id="IPR001611">
    <property type="entry name" value="Leu-rich_rpt"/>
</dbReference>
<keyword evidence="4" id="KW-1185">Reference proteome</keyword>
<dbReference type="InterPro" id="IPR050715">
    <property type="entry name" value="LRR-SigEffector_domain"/>
</dbReference>
<evidence type="ECO:0000256" key="2">
    <source>
        <dbReference type="ARBA" id="ARBA00022737"/>
    </source>
</evidence>
<dbReference type="KEGG" id="bbel:109487833"/>
<dbReference type="InterPro" id="IPR055414">
    <property type="entry name" value="LRR_R13L4/SHOC2-like"/>
</dbReference>
<dbReference type="AlphaFoldDB" id="A0A6P5AZ95"/>
<dbReference type="Gene3D" id="3.80.10.10">
    <property type="entry name" value="Ribonuclease Inhibitor"/>
    <property type="match status" value="1"/>
</dbReference>
<reference evidence="5" key="1">
    <citation type="submission" date="2025-08" db="UniProtKB">
        <authorList>
            <consortium name="RefSeq"/>
        </authorList>
    </citation>
    <scope>IDENTIFICATION</scope>
    <source>
        <tissue evidence="5">Gonad</tissue>
    </source>
</reference>
<dbReference type="Pfam" id="PF00560">
    <property type="entry name" value="LRR_1"/>
    <property type="match status" value="1"/>
</dbReference>
<dbReference type="OrthoDB" id="1053178at2759"/>
<dbReference type="InterPro" id="IPR003591">
    <property type="entry name" value="Leu-rich_rpt_typical-subtyp"/>
</dbReference>
<proteinExistence type="predicted"/>
<keyword evidence="1" id="KW-0433">Leucine-rich repeat</keyword>
<evidence type="ECO:0000313" key="5">
    <source>
        <dbReference type="RefSeq" id="XP_019647481.1"/>
    </source>
</evidence>
<evidence type="ECO:0000259" key="3">
    <source>
        <dbReference type="Pfam" id="PF23598"/>
    </source>
</evidence>
<dbReference type="PANTHER" id="PTHR45752:SF196">
    <property type="entry name" value="GH17740P"/>
    <property type="match status" value="1"/>
</dbReference>
<protein>
    <submittedName>
        <fullName evidence="5">Leucine-rich repeat-containing protein 58-like</fullName>
    </submittedName>
</protein>
<dbReference type="Proteomes" id="UP000515135">
    <property type="component" value="Unplaced"/>
</dbReference>
<sequence length="348" mass="39231">MDDDDGENVVDFSRSDLELFPEQLTETAGALDCKTLLLTHNRIAILPRTISQFQRLEALDFSSNHLSYISEEIIRLPRLRTLIVKNNRLDESALPKDFGLAPSLEVLNLSGNLFTDFPFQLTQMDKLKALYIGGNRIRTLPPEIENMQGLELLYLGGNYLTSVPVEVSTLSNLSCLVLCDNRLQHLPKELTRMRSLRSLSLHNNMLTTLPTEMVKLRNLQELSLRGNPLVVRFVRDLTYDPPSMLELAARVVKNQGVAYSPDNLPSTLVQYLDGACRCVNPKCKGVYFESRVKNVKFVDFCGKYRLPLLQYLCSPKCSVTGHELALSDSESEEEPNVPANKMKKVLLG</sequence>
<dbReference type="Pfam" id="PF13855">
    <property type="entry name" value="LRR_8"/>
    <property type="match status" value="1"/>
</dbReference>
<organism evidence="4 5">
    <name type="scientific">Branchiostoma belcheri</name>
    <name type="common">Amphioxus</name>
    <dbReference type="NCBI Taxonomy" id="7741"/>
    <lineage>
        <taxon>Eukaryota</taxon>
        <taxon>Metazoa</taxon>
        <taxon>Chordata</taxon>
        <taxon>Cephalochordata</taxon>
        <taxon>Leptocardii</taxon>
        <taxon>Amphioxiformes</taxon>
        <taxon>Branchiostomatidae</taxon>
        <taxon>Branchiostoma</taxon>
    </lineage>
</organism>